<dbReference type="FunFam" id="1.25.40.20:FF:000182">
    <property type="entry name" value="Ankyrin repeat and MYND domain containing 2a"/>
    <property type="match status" value="1"/>
</dbReference>
<evidence type="ECO:0000256" key="4">
    <source>
        <dbReference type="ARBA" id="ARBA00022771"/>
    </source>
</evidence>
<dbReference type="CDD" id="cd23020">
    <property type="entry name" value="zf-HIT"/>
    <property type="match status" value="1"/>
</dbReference>
<protein>
    <submittedName>
        <fullName evidence="13">Ankyrin repeat and MYND domain-containing protein 2</fullName>
    </submittedName>
</protein>
<feature type="repeat" description="ANK" evidence="9">
    <location>
        <begin position="79"/>
        <end position="111"/>
    </location>
</feature>
<dbReference type="PANTHER" id="PTHR24150">
    <property type="entry name" value="ANKYRIN REPEAT AND MYND DOMAIN-CONTAINING PROTEIN 2"/>
    <property type="match status" value="1"/>
</dbReference>
<feature type="repeat" description="ANK" evidence="9">
    <location>
        <begin position="45"/>
        <end position="77"/>
    </location>
</feature>
<evidence type="ECO:0000256" key="5">
    <source>
        <dbReference type="ARBA" id="ARBA00022833"/>
    </source>
</evidence>
<keyword evidence="12" id="KW-1185">Reference proteome</keyword>
<evidence type="ECO:0000256" key="10">
    <source>
        <dbReference type="PROSITE-ProRule" id="PRU00134"/>
    </source>
</evidence>
<evidence type="ECO:0000256" key="6">
    <source>
        <dbReference type="ARBA" id="ARBA00023043"/>
    </source>
</evidence>
<dbReference type="Pfam" id="PF01753">
    <property type="entry name" value="zf-MYND"/>
    <property type="match status" value="1"/>
</dbReference>
<dbReference type="PANTHER" id="PTHR24150:SF8">
    <property type="entry name" value="ANKYRIN REPEAT AND MYND DOMAIN-CONTAINING PROTEIN 2"/>
    <property type="match status" value="1"/>
</dbReference>
<gene>
    <name evidence="13" type="primary">LOC108071921</name>
</gene>
<evidence type="ECO:0000256" key="1">
    <source>
        <dbReference type="ARBA" id="ARBA00004138"/>
    </source>
</evidence>
<dbReference type="OMA" id="EFPFREC"/>
<dbReference type="PROSITE" id="PS50088">
    <property type="entry name" value="ANK_REPEAT"/>
    <property type="match status" value="2"/>
</dbReference>
<evidence type="ECO:0000256" key="7">
    <source>
        <dbReference type="ARBA" id="ARBA00023069"/>
    </source>
</evidence>
<keyword evidence="5" id="KW-0862">Zinc</keyword>
<dbReference type="InterPro" id="IPR052452">
    <property type="entry name" value="Ankyrin-MYND_dom_contain_2"/>
</dbReference>
<keyword evidence="6 9" id="KW-0040">ANK repeat</keyword>
<keyword evidence="3" id="KW-0677">Repeat</keyword>
<keyword evidence="7" id="KW-0969">Cilium</keyword>
<organism evidence="12 13">
    <name type="scientific">Drosophila kikkawai</name>
    <name type="common">Fruit fly</name>
    <dbReference type="NCBI Taxonomy" id="30033"/>
    <lineage>
        <taxon>Eukaryota</taxon>
        <taxon>Metazoa</taxon>
        <taxon>Ecdysozoa</taxon>
        <taxon>Arthropoda</taxon>
        <taxon>Hexapoda</taxon>
        <taxon>Insecta</taxon>
        <taxon>Pterygota</taxon>
        <taxon>Neoptera</taxon>
        <taxon>Endopterygota</taxon>
        <taxon>Diptera</taxon>
        <taxon>Brachycera</taxon>
        <taxon>Muscomorpha</taxon>
        <taxon>Ephydroidea</taxon>
        <taxon>Drosophilidae</taxon>
        <taxon>Drosophila</taxon>
        <taxon>Sophophora</taxon>
    </lineage>
</organism>
<dbReference type="PROSITE" id="PS50865">
    <property type="entry name" value="ZF_MYND_2"/>
    <property type="match status" value="1"/>
</dbReference>
<name>A0A6P4HS40_DROKI</name>
<dbReference type="SMART" id="SM00248">
    <property type="entry name" value="ANK"/>
    <property type="match status" value="2"/>
</dbReference>
<comment type="subcellular location">
    <subcellularLocation>
        <location evidence="1">Cell projection</location>
        <location evidence="1">Cilium</location>
    </subcellularLocation>
</comment>
<dbReference type="PROSITE" id="PS50297">
    <property type="entry name" value="ANK_REP_REGION"/>
    <property type="match status" value="2"/>
</dbReference>
<dbReference type="RefSeq" id="XP_017018370.1">
    <property type="nucleotide sequence ID" value="XM_017162881.3"/>
</dbReference>
<evidence type="ECO:0000256" key="9">
    <source>
        <dbReference type="PROSITE-ProRule" id="PRU00023"/>
    </source>
</evidence>
<evidence type="ECO:0000313" key="12">
    <source>
        <dbReference type="Proteomes" id="UP001652661"/>
    </source>
</evidence>
<dbReference type="Proteomes" id="UP001652661">
    <property type="component" value="Chromosome 3L"/>
</dbReference>
<feature type="domain" description="MYND-type" evidence="11">
    <location>
        <begin position="327"/>
        <end position="364"/>
    </location>
</feature>
<keyword evidence="8" id="KW-0966">Cell projection</keyword>
<proteinExistence type="predicted"/>
<dbReference type="InterPro" id="IPR002893">
    <property type="entry name" value="Znf_MYND"/>
</dbReference>
<dbReference type="SUPFAM" id="SSF48403">
    <property type="entry name" value="Ankyrin repeat"/>
    <property type="match status" value="1"/>
</dbReference>
<dbReference type="GeneID" id="108071921"/>
<reference evidence="13" key="1">
    <citation type="submission" date="2025-08" db="UniProtKB">
        <authorList>
            <consortium name="RefSeq"/>
        </authorList>
    </citation>
    <scope>IDENTIFICATION</scope>
    <source>
        <strain evidence="13">14028-0561.14</strain>
        <tissue evidence="13">Whole fly</tissue>
    </source>
</reference>
<evidence type="ECO:0000259" key="11">
    <source>
        <dbReference type="PROSITE" id="PS50865"/>
    </source>
</evidence>
<dbReference type="SUPFAM" id="SSF144232">
    <property type="entry name" value="HIT/MYND zinc finger-like"/>
    <property type="match status" value="1"/>
</dbReference>
<evidence type="ECO:0000256" key="8">
    <source>
        <dbReference type="ARBA" id="ARBA00023273"/>
    </source>
</evidence>
<evidence type="ECO:0000256" key="3">
    <source>
        <dbReference type="ARBA" id="ARBA00022737"/>
    </source>
</evidence>
<evidence type="ECO:0000256" key="2">
    <source>
        <dbReference type="ARBA" id="ARBA00022723"/>
    </source>
</evidence>
<dbReference type="Gene3D" id="6.10.140.2220">
    <property type="match status" value="1"/>
</dbReference>
<dbReference type="PROSITE" id="PS01360">
    <property type="entry name" value="ZF_MYND_1"/>
    <property type="match status" value="1"/>
</dbReference>
<keyword evidence="4 10" id="KW-0863">Zinc-finger</keyword>
<dbReference type="InterPro" id="IPR036770">
    <property type="entry name" value="Ankyrin_rpt-contain_sf"/>
</dbReference>
<keyword evidence="2" id="KW-0479">Metal-binding</keyword>
<evidence type="ECO:0000313" key="13">
    <source>
        <dbReference type="RefSeq" id="XP_017018370.1"/>
    </source>
</evidence>
<accession>A0A6P4HS40</accession>
<dbReference type="GO" id="GO:0008270">
    <property type="term" value="F:zinc ion binding"/>
    <property type="evidence" value="ECO:0007669"/>
    <property type="project" value="UniProtKB-KW"/>
</dbReference>
<dbReference type="AlphaFoldDB" id="A0A6P4HS40"/>
<dbReference type="InterPro" id="IPR002110">
    <property type="entry name" value="Ankyrin_rpt"/>
</dbReference>
<sequence>MTEENKNSQLDEVQRQLLDRLAKSDTSGFKQLLVGCRNVNFVDDNGMSCLAHASFKGNREAVQLLLDMGADINLNQHGADYTPLHFAALSGNAHVCRQLLDAGIRPGAINSVQRTAAQMAAFVGNFACVETINNYVTRSSLEYYTQLHGQQTEPQIPPSLLQSFHAFVTDINLHPVRIALNVQSLGLLRILGNLRKTLALMCEKEMQKSHDINELLAFKFHYQGWILAELIRCEEQFKAQHKETGEANKSDFLEMFVKRVLKENKLGQLDYVEYTLRECAREFPVRECTIFRQIALQLGSKDAPPALTILRNAINGMRGFVDEASYCSTCGAEKPDKKCSKCKAVQYCDRECQRLHWFMHKKSCARLLAQSQFQSQPQAKGAIDTAELREELAKLTA</sequence>
<dbReference type="GO" id="GO:0005929">
    <property type="term" value="C:cilium"/>
    <property type="evidence" value="ECO:0007669"/>
    <property type="project" value="UniProtKB-SubCell"/>
</dbReference>
<dbReference type="Gene3D" id="1.25.40.20">
    <property type="entry name" value="Ankyrin repeat-containing domain"/>
    <property type="match status" value="1"/>
</dbReference>
<dbReference type="Pfam" id="PF12796">
    <property type="entry name" value="Ank_2"/>
    <property type="match status" value="1"/>
</dbReference>
<dbReference type="OrthoDB" id="10257049at2759"/>